<dbReference type="Proteomes" id="UP001299970">
    <property type="component" value="Unassembled WGS sequence"/>
</dbReference>
<protein>
    <submittedName>
        <fullName evidence="3">Uncharacterized protein</fullName>
    </submittedName>
</protein>
<keyword evidence="2" id="KW-1133">Transmembrane helix</keyword>
<feature type="region of interest" description="Disordered" evidence="1">
    <location>
        <begin position="28"/>
        <end position="86"/>
    </location>
</feature>
<comment type="caution">
    <text evidence="3">The sequence shown here is derived from an EMBL/GenBank/DDBJ whole genome shotgun (WGS) entry which is preliminary data.</text>
</comment>
<gene>
    <name evidence="3" type="ORF">MMF94_25550</name>
</gene>
<name>A0ABS9TKL1_9PSEU</name>
<evidence type="ECO:0000313" key="4">
    <source>
        <dbReference type="Proteomes" id="UP001299970"/>
    </source>
</evidence>
<feature type="transmembrane region" description="Helical" evidence="2">
    <location>
        <begin position="6"/>
        <end position="29"/>
    </location>
</feature>
<keyword evidence="2" id="KW-0812">Transmembrane</keyword>
<evidence type="ECO:0000256" key="1">
    <source>
        <dbReference type="SAM" id="MobiDB-lite"/>
    </source>
</evidence>
<accession>A0ABS9TKL1</accession>
<keyword evidence="4" id="KW-1185">Reference proteome</keyword>
<dbReference type="RefSeq" id="WP_241039711.1">
    <property type="nucleotide sequence ID" value="NZ_BAAAJF010000040.1"/>
</dbReference>
<organism evidence="3 4">
    <name type="scientific">Pseudonocardia alaniniphila</name>
    <dbReference type="NCBI Taxonomy" id="75291"/>
    <lineage>
        <taxon>Bacteria</taxon>
        <taxon>Bacillati</taxon>
        <taxon>Actinomycetota</taxon>
        <taxon>Actinomycetes</taxon>
        <taxon>Pseudonocardiales</taxon>
        <taxon>Pseudonocardiaceae</taxon>
        <taxon>Pseudonocardia</taxon>
    </lineage>
</organism>
<dbReference type="EMBL" id="JAKXMK010000023">
    <property type="protein sequence ID" value="MCH6169074.1"/>
    <property type="molecule type" value="Genomic_DNA"/>
</dbReference>
<keyword evidence="2" id="KW-0472">Membrane</keyword>
<proteinExistence type="predicted"/>
<feature type="compositionally biased region" description="Gly residues" evidence="1">
    <location>
        <begin position="63"/>
        <end position="86"/>
    </location>
</feature>
<evidence type="ECO:0000256" key="2">
    <source>
        <dbReference type="SAM" id="Phobius"/>
    </source>
</evidence>
<evidence type="ECO:0000313" key="3">
    <source>
        <dbReference type="EMBL" id="MCH6169074.1"/>
    </source>
</evidence>
<reference evidence="3 4" key="1">
    <citation type="submission" date="2022-03" db="EMBL/GenBank/DDBJ databases">
        <title>Pseudonocardia alaer sp. nov., a novel actinomycete isolated from reed forest soil.</title>
        <authorList>
            <person name="Wang L."/>
        </authorList>
    </citation>
    <scope>NUCLEOTIDE SEQUENCE [LARGE SCALE GENOMIC DNA]</scope>
    <source>
        <strain evidence="3 4">Y-16303</strain>
    </source>
</reference>
<feature type="compositionally biased region" description="Low complexity" evidence="1">
    <location>
        <begin position="52"/>
        <end position="62"/>
    </location>
</feature>
<sequence length="86" mass="7873">MNDSMVVVVVIGIMALVALGIVLGSHAGGPPGPKAAPRRPGVAARSGRRTSSGDISGVVVAGADGGTGCGWGGGDSGGGDGGGGSC</sequence>